<comment type="caution">
    <text evidence="1">The sequence shown here is derived from an EMBL/GenBank/DDBJ whole genome shotgun (WGS) entry which is preliminary data.</text>
</comment>
<protein>
    <recommendedName>
        <fullName evidence="3">TRAP transporter TAXI family solute receptor</fullName>
    </recommendedName>
</protein>
<sequence length="314" mass="33739">MRRLVWWTALLVLLLGGCQALGEVPAPKGTIRIGTGNAGGVYAVYGTGLAHAIRTTMPGTTAEVILTDGSVENIELVAAGKAEVGFTLADVAADAVAGWPPFREPRPIVALANLYENYVQLVARADGPVRTVRDLAGRRVSIGAQASGTAVVAERILALSGVGDAAVRRHMDIQASAQALAAGDIDAFFWSGGLPSGAIAELSRRVDVRLIDLQEVARPLMRTYGDLYRETTVPASVYGLSSAVTTVSVPNYLVVSRDMPQDTAYWITKVLFERQPDLARAHPEGHRLGQWAAIRTHPLDLHPGAVRWYRENHY</sequence>
<dbReference type="AlphaFoldDB" id="A0A543IUW3"/>
<dbReference type="EMBL" id="VFPQ01000001">
    <property type="protein sequence ID" value="TQM74376.1"/>
    <property type="molecule type" value="Genomic_DNA"/>
</dbReference>
<dbReference type="OrthoDB" id="5582316at2"/>
<dbReference type="Proteomes" id="UP000319213">
    <property type="component" value="Unassembled WGS sequence"/>
</dbReference>
<accession>A0A543IUW3</accession>
<dbReference type="RefSeq" id="WP_142258557.1">
    <property type="nucleotide sequence ID" value="NZ_BMPV01000006.1"/>
</dbReference>
<dbReference type="CDD" id="cd13569">
    <property type="entry name" value="PBP2_TAXI_TRAP_like_1"/>
    <property type="match status" value="1"/>
</dbReference>
<name>A0A543IUW3_9ACTN</name>
<evidence type="ECO:0000313" key="1">
    <source>
        <dbReference type="EMBL" id="TQM74376.1"/>
    </source>
</evidence>
<dbReference type="Pfam" id="PF16868">
    <property type="entry name" value="NMT1_3"/>
    <property type="match status" value="1"/>
</dbReference>
<gene>
    <name evidence="1" type="ORF">FHX40_1046</name>
</gene>
<organism evidence="1 2">
    <name type="scientific">Thermopolyspora flexuosa</name>
    <dbReference type="NCBI Taxonomy" id="103836"/>
    <lineage>
        <taxon>Bacteria</taxon>
        <taxon>Bacillati</taxon>
        <taxon>Actinomycetota</taxon>
        <taxon>Actinomycetes</taxon>
        <taxon>Streptosporangiales</taxon>
        <taxon>Streptosporangiaceae</taxon>
        <taxon>Thermopolyspora</taxon>
    </lineage>
</organism>
<dbReference type="NCBIfam" id="TIGR02122">
    <property type="entry name" value="TRAP_TAXI"/>
    <property type="match status" value="1"/>
</dbReference>
<evidence type="ECO:0008006" key="3">
    <source>
        <dbReference type="Google" id="ProtNLM"/>
    </source>
</evidence>
<dbReference type="Gene3D" id="3.40.190.10">
    <property type="entry name" value="Periplasmic binding protein-like II"/>
    <property type="match status" value="2"/>
</dbReference>
<dbReference type="PANTHER" id="PTHR42941:SF1">
    <property type="entry name" value="SLL1037 PROTEIN"/>
    <property type="match status" value="1"/>
</dbReference>
<dbReference type="PROSITE" id="PS51257">
    <property type="entry name" value="PROKAR_LIPOPROTEIN"/>
    <property type="match status" value="1"/>
</dbReference>
<proteinExistence type="predicted"/>
<dbReference type="InterPro" id="IPR011852">
    <property type="entry name" value="TRAP_TAXI"/>
</dbReference>
<reference evidence="1 2" key="1">
    <citation type="submission" date="2019-06" db="EMBL/GenBank/DDBJ databases">
        <title>Sequencing the genomes of 1000 actinobacteria strains.</title>
        <authorList>
            <person name="Klenk H.-P."/>
        </authorList>
    </citation>
    <scope>NUCLEOTIDE SEQUENCE [LARGE SCALE GENOMIC DNA]</scope>
    <source>
        <strain evidence="1 2">DSM 43186</strain>
    </source>
</reference>
<dbReference type="PANTHER" id="PTHR42941">
    <property type="entry name" value="SLL1037 PROTEIN"/>
    <property type="match status" value="1"/>
</dbReference>
<keyword evidence="2" id="KW-1185">Reference proteome</keyword>
<dbReference type="SUPFAM" id="SSF53850">
    <property type="entry name" value="Periplasmic binding protein-like II"/>
    <property type="match status" value="1"/>
</dbReference>
<evidence type="ECO:0000313" key="2">
    <source>
        <dbReference type="Proteomes" id="UP000319213"/>
    </source>
</evidence>